<proteinExistence type="predicted"/>
<evidence type="ECO:0000256" key="1">
    <source>
        <dbReference type="SAM" id="Phobius"/>
    </source>
</evidence>
<keyword evidence="1" id="KW-0472">Membrane</keyword>
<keyword evidence="1" id="KW-0812">Transmembrane</keyword>
<accession>A0A0P1I686</accession>
<reference evidence="3" key="1">
    <citation type="submission" date="2015-09" db="EMBL/GenBank/DDBJ databases">
        <authorList>
            <person name="Rodrigo-Torres L."/>
            <person name="Arahal D.R."/>
        </authorList>
    </citation>
    <scope>NUCLEOTIDE SEQUENCE [LARGE SCALE GENOMIC DNA]</scope>
    <source>
        <strain evidence="3">CECT 5091</strain>
    </source>
</reference>
<keyword evidence="1" id="KW-1133">Transmembrane helix</keyword>
<evidence type="ECO:0000313" key="2">
    <source>
        <dbReference type="EMBL" id="CUJ93032.1"/>
    </source>
</evidence>
<dbReference type="EMBL" id="CYUD01000003">
    <property type="protein sequence ID" value="CUJ93032.1"/>
    <property type="molecule type" value="Genomic_DNA"/>
</dbReference>
<keyword evidence="3" id="KW-1185">Reference proteome</keyword>
<dbReference type="Proteomes" id="UP000051260">
    <property type="component" value="Unassembled WGS sequence"/>
</dbReference>
<evidence type="ECO:0000313" key="3">
    <source>
        <dbReference type="Proteomes" id="UP000051260"/>
    </source>
</evidence>
<name>A0A0P1I686_9RHOB</name>
<sequence>MSIDTLAILPPNLNKTPSLTCRSAFPVTVTSLGHPLVPSAPPRLGTFIVTDPMVSNNVKLDGTVNFANLRMVFSQHLLNDSQPEGDHCFHISTHLTSLCMHLMGYVVFMLLIVSGKRVHTYMQTQPMGEYGKNVNFDS</sequence>
<organism evidence="2 3">
    <name type="scientific">Ruegeria denitrificans</name>
    <dbReference type="NCBI Taxonomy" id="1715692"/>
    <lineage>
        <taxon>Bacteria</taxon>
        <taxon>Pseudomonadati</taxon>
        <taxon>Pseudomonadota</taxon>
        <taxon>Alphaproteobacteria</taxon>
        <taxon>Rhodobacterales</taxon>
        <taxon>Roseobacteraceae</taxon>
        <taxon>Ruegeria</taxon>
    </lineage>
</organism>
<dbReference type="RefSeq" id="WP_131726280.1">
    <property type="nucleotide sequence ID" value="NZ_CYUD01000003.1"/>
</dbReference>
<dbReference type="STRING" id="1715692.RUE5091_01285"/>
<dbReference type="AlphaFoldDB" id="A0A0P1I686"/>
<feature type="transmembrane region" description="Helical" evidence="1">
    <location>
        <begin position="95"/>
        <end position="113"/>
    </location>
</feature>
<gene>
    <name evidence="2" type="ORF">RUE5091_01285</name>
</gene>
<protein>
    <submittedName>
        <fullName evidence="2">Uncharacterized protein</fullName>
    </submittedName>
</protein>